<keyword evidence="1" id="KW-0472">Membrane</keyword>
<keyword evidence="1" id="KW-1133">Transmembrane helix</keyword>
<dbReference type="EMBL" id="BSUL01000001">
    <property type="protein sequence ID" value="GMA27389.1"/>
    <property type="molecule type" value="Genomic_DNA"/>
</dbReference>
<dbReference type="AlphaFoldDB" id="A0AA37X890"/>
<feature type="transmembrane region" description="Helical" evidence="1">
    <location>
        <begin position="72"/>
        <end position="94"/>
    </location>
</feature>
<evidence type="ECO:0000313" key="2">
    <source>
        <dbReference type="EMBL" id="GMA27389.1"/>
    </source>
</evidence>
<keyword evidence="1" id="KW-0812">Transmembrane</keyword>
<gene>
    <name evidence="2" type="ORF">GCM10025874_06420</name>
</gene>
<name>A0AA37X890_9MICO</name>
<feature type="transmembrane region" description="Helical" evidence="1">
    <location>
        <begin position="100"/>
        <end position="119"/>
    </location>
</feature>
<proteinExistence type="predicted"/>
<comment type="caution">
    <text evidence="2">The sequence shown here is derived from an EMBL/GenBank/DDBJ whole genome shotgun (WGS) entry which is preliminary data.</text>
</comment>
<reference evidence="2 3" key="1">
    <citation type="journal article" date="2014" name="Int. J. Syst. Evol. Microbiol.">
        <title>Complete genome sequence of Corynebacterium casei LMG S-19264T (=DSM 44701T), isolated from a smear-ripened cheese.</title>
        <authorList>
            <consortium name="US DOE Joint Genome Institute (JGI-PGF)"/>
            <person name="Walter F."/>
            <person name="Albersmeier A."/>
            <person name="Kalinowski J."/>
            <person name="Ruckert C."/>
        </authorList>
    </citation>
    <scope>NUCLEOTIDE SEQUENCE [LARGE SCALE GENOMIC DNA]</scope>
    <source>
        <strain evidence="2 3">NBRC 112289</strain>
    </source>
</reference>
<evidence type="ECO:0000313" key="3">
    <source>
        <dbReference type="Proteomes" id="UP001157160"/>
    </source>
</evidence>
<dbReference type="Proteomes" id="UP001157160">
    <property type="component" value="Unassembled WGS sequence"/>
</dbReference>
<organism evidence="2 3">
    <name type="scientific">Arenivirga flava</name>
    <dbReference type="NCBI Taxonomy" id="1930060"/>
    <lineage>
        <taxon>Bacteria</taxon>
        <taxon>Bacillati</taxon>
        <taxon>Actinomycetota</taxon>
        <taxon>Actinomycetes</taxon>
        <taxon>Micrococcales</taxon>
        <taxon>Microbacteriaceae</taxon>
        <taxon>Arenivirga</taxon>
    </lineage>
</organism>
<feature type="transmembrane region" description="Helical" evidence="1">
    <location>
        <begin position="29"/>
        <end position="51"/>
    </location>
</feature>
<sequence length="127" mass="13841">MYVRGFDSVIGSRVTSLDRALGLCERRGMLIAAAAVLIIGMCVIGWGWSRVARKVGPQRLSWTGIYPPGTGWRLRVILGLGAGMTIWGGMTLAVDSPLSIWLVWIVLPAMLLPWIVVTVRHNRAVSA</sequence>
<accession>A0AA37X890</accession>
<evidence type="ECO:0000256" key="1">
    <source>
        <dbReference type="SAM" id="Phobius"/>
    </source>
</evidence>
<keyword evidence="3" id="KW-1185">Reference proteome</keyword>
<protein>
    <submittedName>
        <fullName evidence="2">Uncharacterized protein</fullName>
    </submittedName>
</protein>